<evidence type="ECO:0000256" key="3">
    <source>
        <dbReference type="PROSITE-ProRule" id="PRU00259"/>
    </source>
</evidence>
<dbReference type="Pfam" id="PF00514">
    <property type="entry name" value="Arm"/>
    <property type="match status" value="1"/>
</dbReference>
<dbReference type="InterPro" id="IPR016024">
    <property type="entry name" value="ARM-type_fold"/>
</dbReference>
<dbReference type="AlphaFoldDB" id="A0A067KSW5"/>
<dbReference type="SMART" id="SM00185">
    <property type="entry name" value="ARM"/>
    <property type="match status" value="9"/>
</dbReference>
<organism evidence="5 6">
    <name type="scientific">Jatropha curcas</name>
    <name type="common">Barbados nut</name>
    <dbReference type="NCBI Taxonomy" id="180498"/>
    <lineage>
        <taxon>Eukaryota</taxon>
        <taxon>Viridiplantae</taxon>
        <taxon>Streptophyta</taxon>
        <taxon>Embryophyta</taxon>
        <taxon>Tracheophyta</taxon>
        <taxon>Spermatophyta</taxon>
        <taxon>Magnoliopsida</taxon>
        <taxon>eudicotyledons</taxon>
        <taxon>Gunneridae</taxon>
        <taxon>Pentapetalae</taxon>
        <taxon>rosids</taxon>
        <taxon>fabids</taxon>
        <taxon>Malpighiales</taxon>
        <taxon>Euphorbiaceae</taxon>
        <taxon>Crotonoideae</taxon>
        <taxon>Jatropheae</taxon>
        <taxon>Jatropha</taxon>
    </lineage>
</organism>
<evidence type="ECO:0000256" key="4">
    <source>
        <dbReference type="SAM" id="MobiDB-lite"/>
    </source>
</evidence>
<feature type="repeat" description="ARM" evidence="3">
    <location>
        <begin position="466"/>
        <end position="497"/>
    </location>
</feature>
<dbReference type="SUPFAM" id="SSF48371">
    <property type="entry name" value="ARM repeat"/>
    <property type="match status" value="2"/>
</dbReference>
<gene>
    <name evidence="5" type="ORF">JCGZ_04726</name>
</gene>
<reference evidence="5 6" key="1">
    <citation type="journal article" date="2014" name="PLoS ONE">
        <title>Global Analysis of Gene Expression Profiles in Physic Nut (Jatropha curcas L.) Seedlings Exposed to Salt Stress.</title>
        <authorList>
            <person name="Zhang L."/>
            <person name="Zhang C."/>
            <person name="Wu P."/>
            <person name="Chen Y."/>
            <person name="Li M."/>
            <person name="Jiang H."/>
            <person name="Wu G."/>
        </authorList>
    </citation>
    <scope>NUCLEOTIDE SEQUENCE [LARGE SCALE GENOMIC DNA]</scope>
    <source>
        <strain evidence="6">cv. GZQX0401</strain>
        <tissue evidence="5">Young leaves</tissue>
    </source>
</reference>
<evidence type="ECO:0000256" key="1">
    <source>
        <dbReference type="ARBA" id="ARBA00022737"/>
    </source>
</evidence>
<dbReference type="Pfam" id="PF05804">
    <property type="entry name" value="KAP"/>
    <property type="match status" value="1"/>
</dbReference>
<name>A0A067KSW5_JATCU</name>
<dbReference type="OrthoDB" id="409644at2759"/>
<keyword evidence="1" id="KW-0677">Repeat</keyword>
<dbReference type="PANTHER" id="PTHR47451:SF1">
    <property type="entry name" value="ARM REPEAT SUPERFAMILY PROTEIN"/>
    <property type="match status" value="1"/>
</dbReference>
<feature type="region of interest" description="Disordered" evidence="4">
    <location>
        <begin position="78"/>
        <end position="99"/>
    </location>
</feature>
<feature type="repeat" description="ARM" evidence="3">
    <location>
        <begin position="189"/>
        <end position="233"/>
    </location>
</feature>
<feature type="repeat" description="ARM" evidence="3">
    <location>
        <begin position="232"/>
        <end position="274"/>
    </location>
</feature>
<dbReference type="Gene3D" id="1.25.10.10">
    <property type="entry name" value="Leucine-rich Repeat Variant"/>
    <property type="match status" value="3"/>
</dbReference>
<dbReference type="PROSITE" id="PS50077">
    <property type="entry name" value="HEAT_REPEAT"/>
    <property type="match status" value="1"/>
</dbReference>
<dbReference type="PROSITE" id="PS50176">
    <property type="entry name" value="ARM_REPEAT"/>
    <property type="match status" value="4"/>
</dbReference>
<dbReference type="EMBL" id="KK914370">
    <property type="protein sequence ID" value="KDP38083.1"/>
    <property type="molecule type" value="Genomic_DNA"/>
</dbReference>
<dbReference type="InterPro" id="IPR011989">
    <property type="entry name" value="ARM-like"/>
</dbReference>
<dbReference type="PANTHER" id="PTHR47451">
    <property type="entry name" value="ARM REPEAT SUPERFAMILY PROTEIN"/>
    <property type="match status" value="1"/>
</dbReference>
<protein>
    <submittedName>
        <fullName evidence="5">Uncharacterized protein</fullName>
    </submittedName>
</protein>
<dbReference type="Proteomes" id="UP000027138">
    <property type="component" value="Unassembled WGS sequence"/>
</dbReference>
<dbReference type="InterPro" id="IPR000225">
    <property type="entry name" value="Armadillo"/>
</dbReference>
<feature type="repeat" description="ARM" evidence="3">
    <location>
        <begin position="785"/>
        <end position="827"/>
    </location>
</feature>
<evidence type="ECO:0000313" key="6">
    <source>
        <dbReference type="Proteomes" id="UP000027138"/>
    </source>
</evidence>
<keyword evidence="6" id="KW-1185">Reference proteome</keyword>
<feature type="repeat" description="HEAT" evidence="2">
    <location>
        <begin position="233"/>
        <end position="271"/>
    </location>
</feature>
<evidence type="ECO:0000256" key="2">
    <source>
        <dbReference type="PROSITE-ProRule" id="PRU00103"/>
    </source>
</evidence>
<proteinExistence type="predicted"/>
<sequence length="854" mass="93957">MATTIPTHFKLKPPYLQQTPLNTYTEVTPTVRATKLKRRKSSISSYTTTRFHITSNNAAFKLKPFSFRSVLARVCSDGGSGATPQQEQSKIEERNHSSSSFGDSYVALFVRMLGLDNDPLDREQAIVALWKYSLGGRKCIDNIMQFQGCVNLTINLLNSGSSSTCEAAAGLLRSISSVNVYRDVVAESGAIEEITGLLSQPSLASEVKEQSICTLWNLSADEKLRVKIANSDILPLLIKSLEDEDIRLKEAAGGVLANLALTHSNHNTMVEAGVIPKLAIFLKADIEDELKVIRKEARNALVELAKNEYFRILVIEEGLVPVPLIGAAAYRSFSPALHSWPSLPDGTEIERTSTGRSRFGASELLLGLNIDDNNANIEEAKVKAIIGRSKQQFLARSGAIEVEDAKPSETEKPTDRQFTLLPWMDGVARLVLILELEDESAICRAANAIADASINEHMRNSFKEAGAIKHLVRLLNHKNDAIRFAVIGALESLSASNCVRQIIEAEDVMSHLVYIFKNSETSEIMMEKTLNLLERILEPSKEMKSKFYNVPINGSTRELDAVNGLDASCGLTTKTDTRKDVLDSSVISRLVEMLKHSSSNLQRKAAAILEYVAMIDGSMDAIISENIESGLDAVFQQKVLSEIDSEIENEQPEVYALQVEEAGLAISAASRLLTKLLDSDQFCRTINSTHFTKLLRKTLKSNIPLHYKDWVAACLVKLSSKHGPSSLEFENPINMEVTLYETIPRLIEQISSTFSAEVQEAAVIELNRIISKGVVDATQAVASAGGIFPLVKLIETGNERAVEASMSILYNLSMDVENHSTIVAAGAVPALRKIILSQRPQWNRALHLLRNLPT</sequence>
<dbReference type="InterPro" id="IPR021133">
    <property type="entry name" value="HEAT_type_2"/>
</dbReference>
<dbReference type="STRING" id="180498.A0A067KSW5"/>
<accession>A0A067KSW5</accession>
<evidence type="ECO:0000313" key="5">
    <source>
        <dbReference type="EMBL" id="KDP38083.1"/>
    </source>
</evidence>